<dbReference type="GO" id="GO:0005737">
    <property type="term" value="C:cytoplasm"/>
    <property type="evidence" value="ECO:0007669"/>
    <property type="project" value="TreeGrafter"/>
</dbReference>
<dbReference type="CDD" id="cd01029">
    <property type="entry name" value="TOPRIM_primases"/>
    <property type="match status" value="1"/>
</dbReference>
<dbReference type="AlphaFoldDB" id="A0A5B9DBF3"/>
<keyword evidence="2" id="KW-0863">Zinc-finger</keyword>
<keyword evidence="1" id="KW-0479">Metal-binding</keyword>
<sequence>MTNKTTENKKIESKSPLSAKTDKDSDSTIFQNGRKIDTSLKEIQIEKSSPKNPFHVGEKKDGKKKKKEDHPAKKPNRNQHHNSEKKIWDIIKEKVKIPDLVSVENNYLECPQYGNETGRSAKYYPDSEIWRCYKCKKSGDVIELYRLQNNLSLRWDAIEKMALEYKLPFNNISKEQIEKKSKINDIQEFYTTICQKNLKKSPIYDELKKQRDITNETIEEFRIGLHDRSIRNIMEKKYSLKELIMVGFKNSTGKHGWSIDNRYVLPYLDENRNPIYFLWGTIKSDPDFSSPKFDPKINKKRGMKYAKQYTSGLEYIEQYLYGRNSLHLFKEKNILVITEGIFDTVSVVQAKYPCLSPITTQFSEKQAKLLIPYVKRFEKVVVINDNDVTIDKNTGKTITPGLTGSIKTLKYLLGNGINAYIGKIPKDEDLDKIDLDDYLKADDDEGREMLMEDLVNKAKEGLDFLIDNLPEKPSDKEFENIIRFTFYVKDGEIETNLAKRRDLLEKLKKKKIGSTTYKIYEKRALKIFTQEIEKEQQKQLDNAKTPLEESNNENELIDKILLNRTATDDKEIEDYLYNDHEKNMMYLVKVITGVNENNVPYSFVNEGKILAYCSMESGLEYTNPLYYTKENQFSNKLTNKVEFEISVKHTNQKMYPDKIILRSDYANLFPELLKEKNFAIDTKELNGIFARLWLDQINREKIIKKTQLTIDGLYLIEEIPTFKNGDIFLQKGDSCPTTPDDVRKTCEALNTIHDQFYTHAPHKFTTQLLWGFAMPTAYVRKKGRFIENYNIPFFVAHGAQKTGKSTTHSAIIQKIWDRFESEKPFNSIMSEARLRSTASGTGFSVELKEISKIYDERYRFVLEALKSHIESRFAGGRFERNGKYWQEYPAITNYFITMNYLKHPDPAFDRRCLYMGFSFEDKKQIEKNEVKFNKFIFENEKNLKFGGQFAGYWYVSNYLDATELKWRDTAIKCLSAMYEYADLKVPKWIKNEWYESINEEDEKPELYIQLRNEFIQRIRRLYFKDHNRKQSIKREESEDLQAYVEKNLEMTTSQMYLILLKEGSIPEFMRNEEVIIPSWIMEDFEIAGVTKLIEFGRTLDLCDKTKNVKINGKTQRCIRESWSKFEKLLGKLNIEDDESNDNQNDSVNPKVEPKETEIVESEENEILDLEITKKIKSKILTPRQFFDKEKKTNKILQKIIEFTNDDSETGIIMDDFEVLNINEDILNETIQNFLSNEIIMFKNNGYFLVKEFLN</sequence>
<evidence type="ECO:0000313" key="6">
    <source>
        <dbReference type="EMBL" id="QEE16442.1"/>
    </source>
</evidence>
<feature type="compositionally biased region" description="Basic and acidic residues" evidence="4">
    <location>
        <begin position="34"/>
        <end position="49"/>
    </location>
</feature>
<dbReference type="EMBL" id="CP042905">
    <property type="protein sequence ID" value="QEE16442.1"/>
    <property type="molecule type" value="Genomic_DNA"/>
</dbReference>
<feature type="compositionally biased region" description="Basic and acidic residues" evidence="4">
    <location>
        <begin position="1"/>
        <end position="13"/>
    </location>
</feature>
<gene>
    <name evidence="6" type="ORF">DSAG12_02272</name>
</gene>
<evidence type="ECO:0000313" key="7">
    <source>
        <dbReference type="Proteomes" id="UP000321408"/>
    </source>
</evidence>
<organism evidence="6 7">
    <name type="scientific">Promethearchaeum syntrophicum</name>
    <dbReference type="NCBI Taxonomy" id="2594042"/>
    <lineage>
        <taxon>Archaea</taxon>
        <taxon>Promethearchaeati</taxon>
        <taxon>Promethearchaeota</taxon>
        <taxon>Promethearchaeia</taxon>
        <taxon>Promethearchaeales</taxon>
        <taxon>Promethearchaeaceae</taxon>
        <taxon>Promethearchaeum</taxon>
    </lineage>
</organism>
<dbReference type="Gene3D" id="3.90.580.10">
    <property type="entry name" value="Zinc finger, CHC2-type domain"/>
    <property type="match status" value="1"/>
</dbReference>
<feature type="region of interest" description="Disordered" evidence="4">
    <location>
        <begin position="1136"/>
        <end position="1155"/>
    </location>
</feature>
<evidence type="ECO:0000259" key="5">
    <source>
        <dbReference type="Pfam" id="PF01807"/>
    </source>
</evidence>
<dbReference type="Gene3D" id="3.90.980.10">
    <property type="entry name" value="DNA primase, catalytic core, N-terminal domain"/>
    <property type="match status" value="1"/>
</dbReference>
<dbReference type="Pfam" id="PF01807">
    <property type="entry name" value="Zn_ribbon_DnaG"/>
    <property type="match status" value="1"/>
</dbReference>
<dbReference type="InterPro" id="IPR002694">
    <property type="entry name" value="Znf_CHC2"/>
</dbReference>
<reference evidence="6 7" key="1">
    <citation type="journal article" date="2020" name="Nature">
        <title>Isolation of an archaeon at the prokaryote-eukaryote interface.</title>
        <authorList>
            <person name="Imachi H."/>
            <person name="Nobu M.K."/>
            <person name="Nakahara N."/>
            <person name="Morono Y."/>
            <person name="Ogawara M."/>
            <person name="Takaki Y."/>
            <person name="Takano Y."/>
            <person name="Uematsu K."/>
            <person name="Ikuta T."/>
            <person name="Ito M."/>
            <person name="Matsui Y."/>
            <person name="Miyazaki M."/>
            <person name="Murata K."/>
            <person name="Saito Y."/>
            <person name="Sakai S."/>
            <person name="Song C."/>
            <person name="Tasumi E."/>
            <person name="Yamanaka Y."/>
            <person name="Yamaguchi T."/>
            <person name="Kamagata Y."/>
            <person name="Tamaki H."/>
            <person name="Takai K."/>
        </authorList>
    </citation>
    <scope>NUCLEOTIDE SEQUENCE [LARGE SCALE GENOMIC DNA]</scope>
    <source>
        <strain evidence="6 7">MK-D1</strain>
    </source>
</reference>
<evidence type="ECO:0000256" key="3">
    <source>
        <dbReference type="ARBA" id="ARBA00022833"/>
    </source>
</evidence>
<evidence type="ECO:0000256" key="1">
    <source>
        <dbReference type="ARBA" id="ARBA00022723"/>
    </source>
</evidence>
<dbReference type="PANTHER" id="PTHR30313">
    <property type="entry name" value="DNA PRIMASE"/>
    <property type="match status" value="1"/>
</dbReference>
<dbReference type="GeneID" id="41330259"/>
<protein>
    <submittedName>
        <fullName evidence="6">CHC2 zinc finger domain-containing protein</fullName>
    </submittedName>
</protein>
<feature type="region of interest" description="Disordered" evidence="4">
    <location>
        <begin position="1"/>
        <end position="85"/>
    </location>
</feature>
<dbReference type="SUPFAM" id="SSF57783">
    <property type="entry name" value="Zinc beta-ribbon"/>
    <property type="match status" value="1"/>
</dbReference>
<dbReference type="InterPro" id="IPR037068">
    <property type="entry name" value="DNA_primase_core_N_sf"/>
</dbReference>
<name>A0A5B9DBF3_9ARCH</name>
<dbReference type="GO" id="GO:0006269">
    <property type="term" value="P:DNA replication, synthesis of primer"/>
    <property type="evidence" value="ECO:0007669"/>
    <property type="project" value="TreeGrafter"/>
</dbReference>
<accession>A0A5B9DBF3</accession>
<dbReference type="InterPro" id="IPR050219">
    <property type="entry name" value="DnaG_primase"/>
</dbReference>
<dbReference type="Proteomes" id="UP000321408">
    <property type="component" value="Chromosome"/>
</dbReference>
<dbReference type="GO" id="GO:0003899">
    <property type="term" value="F:DNA-directed RNA polymerase activity"/>
    <property type="evidence" value="ECO:0007669"/>
    <property type="project" value="InterPro"/>
</dbReference>
<evidence type="ECO:0000256" key="2">
    <source>
        <dbReference type="ARBA" id="ARBA00022771"/>
    </source>
</evidence>
<dbReference type="PANTHER" id="PTHR30313:SF2">
    <property type="entry name" value="DNA PRIMASE"/>
    <property type="match status" value="1"/>
</dbReference>
<dbReference type="GO" id="GO:0003677">
    <property type="term" value="F:DNA binding"/>
    <property type="evidence" value="ECO:0007669"/>
    <property type="project" value="InterPro"/>
</dbReference>
<keyword evidence="7" id="KW-1185">Reference proteome</keyword>
<dbReference type="SUPFAM" id="SSF56731">
    <property type="entry name" value="DNA primase core"/>
    <property type="match status" value="1"/>
</dbReference>
<dbReference type="GO" id="GO:0008270">
    <property type="term" value="F:zinc ion binding"/>
    <property type="evidence" value="ECO:0007669"/>
    <property type="project" value="UniProtKB-KW"/>
</dbReference>
<feature type="domain" description="Zinc finger CHC2-type" evidence="5">
    <location>
        <begin position="83"/>
        <end position="168"/>
    </location>
</feature>
<dbReference type="InterPro" id="IPR036977">
    <property type="entry name" value="DNA_primase_Znf_CHC2"/>
</dbReference>
<dbReference type="KEGG" id="psyt:DSAG12_02272"/>
<dbReference type="Gene3D" id="3.40.1360.10">
    <property type="match status" value="1"/>
</dbReference>
<dbReference type="InterPro" id="IPR034154">
    <property type="entry name" value="TOPRIM_DnaG/twinkle"/>
</dbReference>
<dbReference type="OrthoDB" id="242746at2157"/>
<evidence type="ECO:0000256" key="4">
    <source>
        <dbReference type="SAM" id="MobiDB-lite"/>
    </source>
</evidence>
<reference evidence="6 7" key="2">
    <citation type="journal article" date="2024" name="Int. J. Syst. Evol. Microbiol.">
        <title>Promethearchaeum syntrophicum gen. nov., sp. nov., an anaerobic, obligately syntrophic archaeon, the first isolate of the lineage 'Asgard' archaea, and proposal of the new archaeal phylum Promethearchaeota phyl. nov. and kingdom Promethearchaeati regn. nov.</title>
        <authorList>
            <person name="Imachi H."/>
            <person name="Nobu M.K."/>
            <person name="Kato S."/>
            <person name="Takaki Y."/>
            <person name="Miyazaki M."/>
            <person name="Miyata M."/>
            <person name="Ogawara M."/>
            <person name="Saito Y."/>
            <person name="Sakai S."/>
            <person name="Tahara Y.O."/>
            <person name="Takano Y."/>
            <person name="Tasumi E."/>
            <person name="Uematsu K."/>
            <person name="Yoshimura T."/>
            <person name="Itoh T."/>
            <person name="Ohkuma M."/>
            <person name="Takai K."/>
        </authorList>
    </citation>
    <scope>NUCLEOTIDE SEQUENCE [LARGE SCALE GENOMIC DNA]</scope>
    <source>
        <strain evidence="6 7">MK-D1</strain>
    </source>
</reference>
<dbReference type="RefSeq" id="WP_147663319.1">
    <property type="nucleotide sequence ID" value="NZ_CP042905.2"/>
</dbReference>
<feature type="compositionally biased region" description="Basic residues" evidence="4">
    <location>
        <begin position="62"/>
        <end position="80"/>
    </location>
</feature>
<keyword evidence="3" id="KW-0862">Zinc</keyword>
<proteinExistence type="predicted"/>